<name>A0A486XM33_9GAMM</name>
<feature type="transmembrane region" description="Helical" evidence="1">
    <location>
        <begin position="47"/>
        <end position="73"/>
    </location>
</feature>
<feature type="transmembrane region" description="Helical" evidence="1">
    <location>
        <begin position="135"/>
        <end position="155"/>
    </location>
</feature>
<protein>
    <recommendedName>
        <fullName evidence="3">DUF2269 family protein</fullName>
    </recommendedName>
</protein>
<keyword evidence="1" id="KW-1133">Transmembrane helix</keyword>
<dbReference type="Pfam" id="PF10027">
    <property type="entry name" value="DUF2269"/>
    <property type="match status" value="1"/>
</dbReference>
<dbReference type="InterPro" id="IPR018729">
    <property type="entry name" value="DUF2269_transmembrane"/>
</dbReference>
<gene>
    <name evidence="2" type="ORF">BAL341_971</name>
</gene>
<organism evidence="2">
    <name type="scientific">Rheinheimera sp. BAL341</name>
    <dbReference type="NCBI Taxonomy" id="1708203"/>
    <lineage>
        <taxon>Bacteria</taxon>
        <taxon>Pseudomonadati</taxon>
        <taxon>Pseudomonadota</taxon>
        <taxon>Gammaproteobacteria</taxon>
        <taxon>Chromatiales</taxon>
        <taxon>Chromatiaceae</taxon>
        <taxon>Rheinheimera</taxon>
    </lineage>
</organism>
<feature type="transmembrane region" description="Helical" evidence="1">
    <location>
        <begin position="7"/>
        <end position="27"/>
    </location>
</feature>
<proteinExistence type="predicted"/>
<keyword evidence="1" id="KW-0812">Transmembrane</keyword>
<evidence type="ECO:0000313" key="2">
    <source>
        <dbReference type="EMBL" id="VHO02726.1"/>
    </source>
</evidence>
<sequence length="161" mass="18272">MYAALKVIHLGSLVLWLGPALGSWLVLRYMQQHEGELSPATAKVYRVFFWTLTLEHIALVSLLLSGATMAFMFGFISMPWLQQKLWLVLLIIVPLEIVDIWLGNWKVNRLITARSAGTALTPRQQALVQFYHKGFTNLALITLPATVLIIMWLAVSKQVLW</sequence>
<dbReference type="AlphaFoldDB" id="A0A486XM33"/>
<reference evidence="2" key="1">
    <citation type="submission" date="2019-04" db="EMBL/GenBank/DDBJ databases">
        <authorList>
            <person name="Brambilla D."/>
        </authorList>
    </citation>
    <scope>NUCLEOTIDE SEQUENCE</scope>
    <source>
        <strain evidence="2">BAL1</strain>
    </source>
</reference>
<feature type="transmembrane region" description="Helical" evidence="1">
    <location>
        <begin position="85"/>
        <end position="102"/>
    </location>
</feature>
<accession>A0A486XM33</accession>
<evidence type="ECO:0008006" key="3">
    <source>
        <dbReference type="Google" id="ProtNLM"/>
    </source>
</evidence>
<keyword evidence="1" id="KW-0472">Membrane</keyword>
<evidence type="ECO:0000256" key="1">
    <source>
        <dbReference type="SAM" id="Phobius"/>
    </source>
</evidence>
<dbReference type="EMBL" id="CAAJGR010000073">
    <property type="protein sequence ID" value="VHO02726.1"/>
    <property type="molecule type" value="Genomic_DNA"/>
</dbReference>